<evidence type="ECO:0000313" key="3">
    <source>
        <dbReference type="EMBL" id="EOO04289.1"/>
    </source>
</evidence>
<evidence type="ECO:0000313" key="4">
    <source>
        <dbReference type="Proteomes" id="UP000014074"/>
    </source>
</evidence>
<dbReference type="RefSeq" id="XP_007910991.1">
    <property type="nucleotide sequence ID" value="XM_007912800.1"/>
</dbReference>
<dbReference type="CDD" id="cd23668">
    <property type="entry name" value="GH55_beta13glucanase-like"/>
    <property type="match status" value="1"/>
</dbReference>
<dbReference type="Gene3D" id="2.160.20.10">
    <property type="entry name" value="Single-stranded right-handed beta-helix, Pectin lyase-like"/>
    <property type="match status" value="3"/>
</dbReference>
<dbReference type="GeneID" id="19322229"/>
<dbReference type="FunFam" id="2.160.20.10:FF:000049">
    <property type="entry name" value="Putative exo-beta-1,3-glucanase"/>
    <property type="match status" value="1"/>
</dbReference>
<feature type="signal peptide" evidence="1">
    <location>
        <begin position="1"/>
        <end position="16"/>
    </location>
</feature>
<evidence type="ECO:0000259" key="2">
    <source>
        <dbReference type="Pfam" id="PF12708"/>
    </source>
</evidence>
<dbReference type="EMBL" id="KB932781">
    <property type="protein sequence ID" value="EOO04289.1"/>
    <property type="molecule type" value="Genomic_DNA"/>
</dbReference>
<protein>
    <submittedName>
        <fullName evidence="3">Putative exo-beta--protein</fullName>
    </submittedName>
</protein>
<proteinExistence type="predicted"/>
<gene>
    <name evidence="3" type="ORF">UCRPA7_202</name>
</gene>
<dbReference type="SUPFAM" id="SSF51126">
    <property type="entry name" value="Pectin lyase-like"/>
    <property type="match status" value="2"/>
</dbReference>
<dbReference type="InterPro" id="IPR012334">
    <property type="entry name" value="Pectin_lyas_fold"/>
</dbReference>
<dbReference type="PANTHER" id="PTHR33928:SF2">
    <property type="entry name" value="PECTATE LYASE SUPERFAMILY PROTEIN DOMAIN-CONTAINING PROTEIN-RELATED"/>
    <property type="match status" value="1"/>
</dbReference>
<dbReference type="InterPro" id="IPR011050">
    <property type="entry name" value="Pectin_lyase_fold/virulence"/>
</dbReference>
<name>R8BYC0_PHAM7</name>
<dbReference type="OrthoDB" id="1046782at2759"/>
<dbReference type="GO" id="GO:0004650">
    <property type="term" value="F:polygalacturonase activity"/>
    <property type="evidence" value="ECO:0007669"/>
    <property type="project" value="InterPro"/>
</dbReference>
<organism evidence="3 4">
    <name type="scientific">Phaeoacremonium minimum (strain UCR-PA7)</name>
    <name type="common">Esca disease fungus</name>
    <name type="synonym">Togninia minima</name>
    <dbReference type="NCBI Taxonomy" id="1286976"/>
    <lineage>
        <taxon>Eukaryota</taxon>
        <taxon>Fungi</taxon>
        <taxon>Dikarya</taxon>
        <taxon>Ascomycota</taxon>
        <taxon>Pezizomycotina</taxon>
        <taxon>Sordariomycetes</taxon>
        <taxon>Sordariomycetidae</taxon>
        <taxon>Togniniales</taxon>
        <taxon>Togniniaceae</taxon>
        <taxon>Phaeoacremonium</taxon>
    </lineage>
</organism>
<keyword evidence="1" id="KW-0732">Signal</keyword>
<keyword evidence="4" id="KW-1185">Reference proteome</keyword>
<evidence type="ECO:0000256" key="1">
    <source>
        <dbReference type="SAM" id="SignalP"/>
    </source>
</evidence>
<reference evidence="4" key="1">
    <citation type="journal article" date="2013" name="Genome Announc.">
        <title>Draft genome sequence of the ascomycete Phaeoacremonium aleophilum strain UCR-PA7, a causal agent of the esca disease complex in grapevines.</title>
        <authorList>
            <person name="Blanco-Ulate B."/>
            <person name="Rolshausen P."/>
            <person name="Cantu D."/>
        </authorList>
    </citation>
    <scope>NUCLEOTIDE SEQUENCE [LARGE SCALE GENOMIC DNA]</scope>
    <source>
        <strain evidence="4">UCR-PA7</strain>
    </source>
</reference>
<dbReference type="InterPro" id="IPR039279">
    <property type="entry name" value="QRT3-like"/>
</dbReference>
<feature type="chain" id="PRO_5004452383" evidence="1">
    <location>
        <begin position="17"/>
        <end position="685"/>
    </location>
</feature>
<dbReference type="Proteomes" id="UP000014074">
    <property type="component" value="Unassembled WGS sequence"/>
</dbReference>
<dbReference type="PANTHER" id="PTHR33928">
    <property type="entry name" value="POLYGALACTURONASE QRT3"/>
    <property type="match status" value="1"/>
</dbReference>
<dbReference type="KEGG" id="tmn:UCRPA7_202"/>
<dbReference type="AlphaFoldDB" id="R8BYC0"/>
<feature type="domain" description="Rhamnogalacturonase A/B/Epimerase-like pectate lyase" evidence="2">
    <location>
        <begin position="418"/>
        <end position="476"/>
    </location>
</feature>
<sequence>MKSIFCIFSLITYIVAFPAKDSLQSLESLESRQSCSLNPTNPSTYWYETITHNGISPFIPSGSSWPVFRNVKSSTYGAKGDGSTDDSAAIQKAINAGNSFADRTTNSLGTTGQPAVVYLPAGTYLFTKPIQLYVGTVLMGDPINPPTIKVSSGFSGSFVIYGKDPHQDATTNFYIGIKNIIIDSTAFNKDTSLTLLDWSISQAVQLSNVVFQMPYDSKGHTGLSMPEGGSPIIINDCTFHGGVVGINMSTQQYHLVRLTFNGCTTGIKVNGVKDLVVQGAYFTLCGVAIDTTEYNDIGFVAVIDSKVDNTGALISTTSSSTGQDSIVLENVQVDSTVSSTVTASGNTILTGSVPANQAWVYGNSYTVGGPSTGAHQSGTKYSTVRSSALIDGSGNFRSVKPPTYKEYDVSQFVNVKSVSGFPVAGDGSTDDTANLQHIITANAGCKILFFPQGTYRVTDTLFFPVGSRVFGEGWSAISAYGSKFWDPTKPIPMVKVGNAGDVGIAQFSDMLLTVGDVLQGCTLLEGGNGQVISVGRGMLVEATKGTWLLGIGSEHNTLYQANFQSAQNVFLGFQQSETAYWQDFSWCGGGDAQCRMGLYQRISGSSALSFYGAGFWTFFNNGNGCSGDCQTNGILIDNTHGLYYFGINTHLVSTMVRNNGVALVQKSNNPGGWGGGVAAFLTGSQ</sequence>
<dbReference type="Pfam" id="PF12708">
    <property type="entry name" value="Pect-lyase_RHGA_epim"/>
    <property type="match status" value="2"/>
</dbReference>
<accession>R8BYC0</accession>
<dbReference type="InterPro" id="IPR024535">
    <property type="entry name" value="RHGA/B-epi-like_pectate_lyase"/>
</dbReference>
<dbReference type="HOGENOM" id="CLU_002540_2_2_1"/>
<dbReference type="eggNOG" id="ENOG502SH8Z">
    <property type="taxonomic scope" value="Eukaryota"/>
</dbReference>
<feature type="domain" description="Rhamnogalacturonase A/B/Epimerase-like pectate lyase" evidence="2">
    <location>
        <begin position="68"/>
        <end position="290"/>
    </location>
</feature>